<dbReference type="Pfam" id="PF00932">
    <property type="entry name" value="LTD"/>
    <property type="match status" value="1"/>
</dbReference>
<reference evidence="4" key="1">
    <citation type="submission" date="2018-05" db="EMBL/GenBank/DDBJ databases">
        <authorList>
            <person name="Hao L."/>
        </authorList>
    </citation>
    <scope>NUCLEOTIDE SEQUENCE [LARGE SCALE GENOMIC DNA]</scope>
</reference>
<dbReference type="InterPro" id="IPR055354">
    <property type="entry name" value="DUF7507"/>
</dbReference>
<name>A0A2X3MM80_9BACT</name>
<protein>
    <recommendedName>
        <fullName evidence="2">LTD domain-containing protein</fullName>
    </recommendedName>
</protein>
<organism evidence="3 4">
    <name type="scientific">Candidatus Bipolaricaulis anaerobius</name>
    <dbReference type="NCBI Taxonomy" id="2026885"/>
    <lineage>
        <taxon>Bacteria</taxon>
        <taxon>Candidatus Bipolaricaulota</taxon>
        <taxon>Candidatus Bipolaricaulia</taxon>
        <taxon>Candidatus Bipolaricaulales</taxon>
        <taxon>Candidatus Bipolaricaulaceae</taxon>
        <taxon>Candidatus Bipolaricaulis</taxon>
    </lineage>
</organism>
<sequence>MARLFGSGRTENSWIRQTGRALFPLLLVVLLSAGSSVSSSACDCSKYTVTLLGATFDGANTTFSYRVCSSDSPAISHWVLELPDSCATCKDVVATSHKYECNRDPTTGIFGVKFDQGFSDRECRDYWVTLRGYWPTGRTQVAVKAGQEKCDYQVEGPACPPPAQPSLSLEKRTNGQDADGPTGPVVVVGSTVTWTYEVTNTGNVTLTNIAVTDDKAGTIGTIPTLGVGASATLTKTGAAVAGQYSNVGKAETTYSGQTVTATDPSHYYGAQPSIGLAKSGTLNLGSNGRADAGDTISYTFAVTNTGNVTLTNVVVTDSKVTVTGGPIASLAAGATDTTTFSGSYTLTQADIDAGTFTNVATATGTPPVGSNVSDTDDDTQTLVAAPALAVVKSASPKTYSAVGQGITYTFAVTNTGNVTLTSVKIDDVRLGVANLVVTPATLGPGQIGTAQAAYTISQSDLDAGTVANVATATGTPPTGPNVTGQDDETITATQAPSLSLEKRTNGQDADGPTGPVVVVGSTITWTYEVTNTGNVTLTNIAVTDDKAGTIGTIPTLGVGASATLTKTGAAVAGQYANVGTAQTTYSGQTVSATDPSHYVGVAGYVAITPQSAVNEVGASHTFLITAYAQGTAPSGWNLAYTVSPTSASESLSGPTVAVDGMGATWNLTINHASPAVFTASATVTMMFSGGTQVVLTTNGISPNSAPATKTYAYRQAKIDLAPGSDTNEAGDNHVITATVRVWNGTSWVVPPDGGSVTFSLASDTTGSATIVSPNPASLVGGQAQVTIRAITPGLVKVHAVADALGTGTVVAETGVGSSGPDAEKTYEYRQARIRLSPLADTNEVGDDHTFTATVEAYVVGVGWIAAPDSTPVTFSFVSNQIGATFVGSSSTTTSGGQAQATIGATQPGTVTVKAQATVGGVTVETNGSGGSTGLATKAYVSGYIAITPGHATNAVGAPHTFAIAAHAQGAAPISWALSYTVVPTPGSQSLSGPTVSSDGMSATWSLTVNSAVPSVLTAVPTVTMSFPGGTQVVRTTDGRGGSTMPAQKTYVQGRISLSPVSASNEVGDPHTIVATVETSSNGSTWSPAGGAEVTFSILSGVASFVGGVNTAVTNGAGQATVQIVSSAPGTVVVQAAADVFGDRTVIRTTGTAGSGNNAEKTYVDARIGVAPLEAVNPVGTNHTVTALVEVSTGAGWVLAPDGTSVVFTLLNNAAGATFVTASTTTTRGGVASVTVFASNQGSVVIRAMADVTMGGLVLRRATGSGGVNGPDALKSWVRNNEPPTAESLSLVTCQNTPLTFSLRGSDPNVNPAAPASHPLTLAIVGAPTYGALSGNLSAVTYSAPHEASVDVVYAPQLDFLGTDFITYTVTDPTGAFAVGTVRITVVDCGEEIAGGGGALGPRIVINEVAWGGTEADPVHEWVELYSSFDESLDLTGWTLRWRRKQPGHVMEQYVKTVELRGAIDEFGFYLMERRTDDVVSDIAADLIYEETGPVVITEIAWGGTAASPNDQWIELTNITENAVDLTGWTLRWRLTQPATAGEPEWKVVELRGTIAPYATYLLERGSDDVVRGIPADLIYNVPLDPQGEVVELVDSVGTAVDTANAERLGRSGWATGYGVGGAHPYATMERVNPFARDTEQNWRANEGILTHGADRNGNPLVGTAQAVNEQFLLWAYPDVDPTWFPSELVFLPFVLDLADRGEILELVDPAGNIVDTANADDPHRDGWAAGYGVRGAEKYATMERVDPSLPDLDTSWDGNHYIVINGLDAAAVCLAATARTTNEPVLIRFAGEQVPQTVRRGEVITVAVVAPAACGAVPCLPHAVLTAADELAGGAGAVVTPDLGKRVLVGKRIEPTDNYQFQFATADLALGTYRLWISLGSTVVRVVVFQIVAAPGM</sequence>
<dbReference type="EMBL" id="LS483254">
    <property type="protein sequence ID" value="SQD93054.1"/>
    <property type="molecule type" value="Genomic_DNA"/>
</dbReference>
<dbReference type="Proteomes" id="UP000249818">
    <property type="component" value="Chromosome BARAN1"/>
</dbReference>
<dbReference type="InterPro" id="IPR047589">
    <property type="entry name" value="DUF11_rpt"/>
</dbReference>
<dbReference type="PROSITE" id="PS51841">
    <property type="entry name" value="LTD"/>
    <property type="match status" value="1"/>
</dbReference>
<evidence type="ECO:0000256" key="1">
    <source>
        <dbReference type="SAM" id="MobiDB-lite"/>
    </source>
</evidence>
<accession>A0A2X3MM80</accession>
<proteinExistence type="predicted"/>
<dbReference type="KEGG" id="bana:BARAN1_1030"/>
<feature type="domain" description="LTD" evidence="2">
    <location>
        <begin position="1490"/>
        <end position="1601"/>
    </location>
</feature>
<evidence type="ECO:0000313" key="4">
    <source>
        <dbReference type="Proteomes" id="UP000249818"/>
    </source>
</evidence>
<gene>
    <name evidence="3" type="ORF">BARAN1_1030</name>
</gene>
<keyword evidence="4" id="KW-1185">Reference proteome</keyword>
<evidence type="ECO:0000313" key="3">
    <source>
        <dbReference type="EMBL" id="SQD93054.1"/>
    </source>
</evidence>
<feature type="region of interest" description="Disordered" evidence="1">
    <location>
        <begin position="155"/>
        <end position="183"/>
    </location>
</feature>
<dbReference type="SUPFAM" id="SSF74853">
    <property type="entry name" value="Lamin A/C globular tail domain"/>
    <property type="match status" value="1"/>
</dbReference>
<evidence type="ECO:0000259" key="2">
    <source>
        <dbReference type="PROSITE" id="PS51841"/>
    </source>
</evidence>
<dbReference type="Pfam" id="PF24346">
    <property type="entry name" value="DUF7507"/>
    <property type="match status" value="4"/>
</dbReference>
<dbReference type="InterPro" id="IPR036415">
    <property type="entry name" value="Lamin_tail_dom_sf"/>
</dbReference>
<dbReference type="NCBIfam" id="TIGR01451">
    <property type="entry name" value="B_ant_repeat"/>
    <property type="match status" value="4"/>
</dbReference>
<dbReference type="InterPro" id="IPR001322">
    <property type="entry name" value="Lamin_tail_dom"/>
</dbReference>
<feature type="region of interest" description="Disordered" evidence="1">
    <location>
        <begin position="494"/>
        <end position="513"/>
    </location>
</feature>
<dbReference type="Pfam" id="PF17963">
    <property type="entry name" value="Big_9"/>
    <property type="match status" value="1"/>
</dbReference>